<feature type="binding site" evidence="7">
    <location>
        <position position="47"/>
    </location>
    <ligand>
        <name>substrate</name>
    </ligand>
</feature>
<evidence type="ECO:0000256" key="9">
    <source>
        <dbReference type="SAM" id="MobiDB-lite"/>
    </source>
</evidence>
<proteinExistence type="inferred from homology"/>
<dbReference type="PANTHER" id="PTHR32119">
    <property type="entry name" value="OROTIDINE 5'-PHOSPHATE DECARBOXYLASE"/>
    <property type="match status" value="1"/>
</dbReference>
<feature type="region of interest" description="Disordered" evidence="9">
    <location>
        <begin position="1"/>
        <end position="34"/>
    </location>
</feature>
<feature type="binding site" evidence="7">
    <location>
        <begin position="96"/>
        <end position="105"/>
    </location>
    <ligand>
        <name>substrate</name>
    </ligand>
</feature>
<dbReference type="RefSeq" id="WP_318750559.1">
    <property type="nucleotide sequence ID" value="NZ_CP132508.1"/>
</dbReference>
<dbReference type="GO" id="GO:0004590">
    <property type="term" value="F:orotidine-5'-phosphate decarboxylase activity"/>
    <property type="evidence" value="ECO:0007669"/>
    <property type="project" value="UniProtKB-EC"/>
</dbReference>
<dbReference type="CDD" id="cd04725">
    <property type="entry name" value="OMP_decarboxylase_like"/>
    <property type="match status" value="1"/>
</dbReference>
<feature type="region of interest" description="Disordered" evidence="9">
    <location>
        <begin position="274"/>
        <end position="303"/>
    </location>
</feature>
<dbReference type="PROSITE" id="PS00156">
    <property type="entry name" value="OMPDECASE"/>
    <property type="match status" value="1"/>
</dbReference>
<protein>
    <recommendedName>
        <fullName evidence="7">Orotidine 5'-phosphate decarboxylase</fullName>
        <ecNumber evidence="7">4.1.1.23</ecNumber>
    </recommendedName>
    <alternativeName>
        <fullName evidence="7">OMP decarboxylase</fullName>
        <shortName evidence="7">OMPDCase</shortName>
        <shortName evidence="7">OMPdecase</shortName>
    </alternativeName>
</protein>
<dbReference type="InterPro" id="IPR018089">
    <property type="entry name" value="OMPdecase_AS"/>
</dbReference>
<evidence type="ECO:0000313" key="12">
    <source>
        <dbReference type="Proteomes" id="UP001304683"/>
    </source>
</evidence>
<dbReference type="Proteomes" id="UP001304683">
    <property type="component" value="Chromosome"/>
</dbReference>
<dbReference type="InterPro" id="IPR013785">
    <property type="entry name" value="Aldolase_TIM"/>
</dbReference>
<comment type="subunit">
    <text evidence="7">Homodimer.</text>
</comment>
<sequence>MPEDATAEGIGGGAGMPPDRGGGRPGRGKPAMGGTVPGAERLIVALDVADAGRAQALVDQLAPAGCAFKIGLEMLYAQGPGWIDRLAGRGLRVFVDAKLHDIPHTVYGAARALGARGAWLLTVHLAGGRDMCRAAVEGAAAGAAAAGVPAPRVIGVTVLTSLAGAAYAEATGARLPLGAEAARRAGNARAWGLAGVVCSPAELRAVRATVGPGVWLVTPGIRPAGSPRGDQQRVATPAEAIAAGADYLVVGRPVTAAADPVAALEAIAGEVAQALDGGTPDGGAPRHPPAGVDARTTPGAGQG</sequence>
<feature type="binding site" evidence="7">
    <location>
        <position position="251"/>
    </location>
    <ligand>
        <name>substrate</name>
    </ligand>
</feature>
<dbReference type="InterPro" id="IPR014732">
    <property type="entry name" value="OMPdecase"/>
</dbReference>
<dbReference type="NCBIfam" id="NF001273">
    <property type="entry name" value="PRK00230.1"/>
    <property type="match status" value="1"/>
</dbReference>
<evidence type="ECO:0000256" key="4">
    <source>
        <dbReference type="ARBA" id="ARBA00022975"/>
    </source>
</evidence>
<dbReference type="Pfam" id="PF00215">
    <property type="entry name" value="OMPdecase"/>
    <property type="match status" value="1"/>
</dbReference>
<dbReference type="EMBL" id="CP132508">
    <property type="protein sequence ID" value="WPD18775.1"/>
    <property type="molecule type" value="Genomic_DNA"/>
</dbReference>
<dbReference type="InterPro" id="IPR001754">
    <property type="entry name" value="OMPdeCOase_dom"/>
</dbReference>
<name>A0ABZ0QMR1_9FIRM</name>
<keyword evidence="12" id="KW-1185">Reference proteome</keyword>
<dbReference type="NCBIfam" id="TIGR01740">
    <property type="entry name" value="pyrF"/>
    <property type="match status" value="1"/>
</dbReference>
<feature type="binding site" evidence="7">
    <location>
        <position position="69"/>
    </location>
    <ligand>
        <name>substrate</name>
    </ligand>
</feature>
<evidence type="ECO:0000256" key="1">
    <source>
        <dbReference type="ARBA" id="ARBA00002356"/>
    </source>
</evidence>
<comment type="catalytic activity">
    <reaction evidence="6 7 8">
        <text>orotidine 5'-phosphate + H(+) = UMP + CO2</text>
        <dbReference type="Rhea" id="RHEA:11596"/>
        <dbReference type="ChEBI" id="CHEBI:15378"/>
        <dbReference type="ChEBI" id="CHEBI:16526"/>
        <dbReference type="ChEBI" id="CHEBI:57538"/>
        <dbReference type="ChEBI" id="CHEBI:57865"/>
        <dbReference type="EC" id="4.1.1.23"/>
    </reaction>
</comment>
<dbReference type="EC" id="4.1.1.23" evidence="7"/>
<dbReference type="PANTHER" id="PTHR32119:SF2">
    <property type="entry name" value="OROTIDINE 5'-PHOSPHATE DECARBOXYLASE"/>
    <property type="match status" value="1"/>
</dbReference>
<reference evidence="11 12" key="1">
    <citation type="submission" date="2023-08" db="EMBL/GenBank/DDBJ databases">
        <title>Genome sequence of Thermaerobacter compostii strain Ins1, a spore-forming filamentous bacterium isolated from a deep geothermal reservoir.</title>
        <authorList>
            <person name="Bregnard D."/>
            <person name="Gonzalez D."/>
            <person name="Junier P."/>
        </authorList>
    </citation>
    <scope>NUCLEOTIDE SEQUENCE [LARGE SCALE GENOMIC DNA]</scope>
    <source>
        <strain evidence="11 12">Ins1</strain>
    </source>
</reference>
<dbReference type="InterPro" id="IPR011060">
    <property type="entry name" value="RibuloseP-bd_barrel"/>
</dbReference>
<comment type="pathway">
    <text evidence="2 7 8">Pyrimidine metabolism; UMP biosynthesis via de novo pathway; UMP from orotate: step 2/2.</text>
</comment>
<evidence type="ECO:0000256" key="8">
    <source>
        <dbReference type="RuleBase" id="RU000512"/>
    </source>
</evidence>
<evidence type="ECO:0000259" key="10">
    <source>
        <dbReference type="SMART" id="SM00934"/>
    </source>
</evidence>
<evidence type="ECO:0000256" key="7">
    <source>
        <dbReference type="HAMAP-Rule" id="MF_01200"/>
    </source>
</evidence>
<evidence type="ECO:0000256" key="6">
    <source>
        <dbReference type="ARBA" id="ARBA00049157"/>
    </source>
</evidence>
<organism evidence="11 12">
    <name type="scientific">Thermaerobacter composti</name>
    <dbReference type="NCBI Taxonomy" id="554949"/>
    <lineage>
        <taxon>Bacteria</taxon>
        <taxon>Bacillati</taxon>
        <taxon>Bacillota</taxon>
        <taxon>Clostridia</taxon>
        <taxon>Eubacteriales</taxon>
        <taxon>Clostridiales Family XVII. Incertae Sedis</taxon>
        <taxon>Thermaerobacter</taxon>
    </lineage>
</organism>
<feature type="domain" description="Orotidine 5'-phosphate decarboxylase" evidence="10">
    <location>
        <begin position="41"/>
        <end position="267"/>
    </location>
</feature>
<dbReference type="SMART" id="SM00934">
    <property type="entry name" value="OMPdecase"/>
    <property type="match status" value="1"/>
</dbReference>
<evidence type="ECO:0000313" key="11">
    <source>
        <dbReference type="EMBL" id="WPD18775.1"/>
    </source>
</evidence>
<feature type="active site" description="Proton donor" evidence="7">
    <location>
        <position position="98"/>
    </location>
</feature>
<evidence type="ECO:0000256" key="2">
    <source>
        <dbReference type="ARBA" id="ARBA00004861"/>
    </source>
</evidence>
<comment type="similarity">
    <text evidence="7">Belongs to the OMP decarboxylase family. Type 1 subfamily.</text>
</comment>
<feature type="binding site" evidence="7">
    <location>
        <position position="222"/>
    </location>
    <ligand>
        <name>substrate</name>
    </ligand>
</feature>
<keyword evidence="4 7" id="KW-0665">Pyrimidine biosynthesis</keyword>
<feature type="binding site" evidence="7">
    <location>
        <position position="231"/>
    </location>
    <ligand>
        <name>substrate</name>
    </ligand>
</feature>
<keyword evidence="3 7" id="KW-0210">Decarboxylase</keyword>
<dbReference type="SUPFAM" id="SSF51366">
    <property type="entry name" value="Ribulose-phoshate binding barrel"/>
    <property type="match status" value="1"/>
</dbReference>
<evidence type="ECO:0000256" key="3">
    <source>
        <dbReference type="ARBA" id="ARBA00022793"/>
    </source>
</evidence>
<feature type="binding site" evidence="7">
    <location>
        <position position="160"/>
    </location>
    <ligand>
        <name>substrate</name>
    </ligand>
</feature>
<dbReference type="HAMAP" id="MF_01200_B">
    <property type="entry name" value="OMPdecase_type1_B"/>
    <property type="match status" value="1"/>
</dbReference>
<dbReference type="Gene3D" id="3.20.20.70">
    <property type="entry name" value="Aldolase class I"/>
    <property type="match status" value="1"/>
</dbReference>
<gene>
    <name evidence="7 11" type="primary">pyrF</name>
    <name evidence="11" type="ORF">Q5761_10470</name>
</gene>
<evidence type="ECO:0000256" key="5">
    <source>
        <dbReference type="ARBA" id="ARBA00023239"/>
    </source>
</evidence>
<keyword evidence="5 7" id="KW-0456">Lyase</keyword>
<feature type="binding site" evidence="7">
    <location>
        <position position="252"/>
    </location>
    <ligand>
        <name>substrate</name>
    </ligand>
</feature>
<accession>A0ABZ0QMR1</accession>
<dbReference type="InterPro" id="IPR047596">
    <property type="entry name" value="OMPdecase_bac"/>
</dbReference>
<comment type="function">
    <text evidence="1 7">Catalyzes the decarboxylation of orotidine 5'-monophosphate (OMP) to uridine 5'-monophosphate (UMP).</text>
</comment>